<organism evidence="9 10">
    <name type="scientific">SAR86 cluster bacterium</name>
    <dbReference type="NCBI Taxonomy" id="2030880"/>
    <lineage>
        <taxon>Bacteria</taxon>
        <taxon>Pseudomonadati</taxon>
        <taxon>Pseudomonadota</taxon>
        <taxon>Gammaproteobacteria</taxon>
        <taxon>SAR86 cluster</taxon>
    </lineage>
</organism>
<dbReference type="InterPro" id="IPR003593">
    <property type="entry name" value="AAA+_ATPase"/>
</dbReference>
<keyword evidence="4 7" id="KW-0067">ATP-binding</keyword>
<dbReference type="CDD" id="cd19499">
    <property type="entry name" value="RecA-like_ClpB_Hsp104-like"/>
    <property type="match status" value="1"/>
</dbReference>
<dbReference type="Gene3D" id="3.40.50.300">
    <property type="entry name" value="P-loop containing nucleotide triphosphate hydrolases"/>
    <property type="match status" value="2"/>
</dbReference>
<evidence type="ECO:0000256" key="2">
    <source>
        <dbReference type="ARBA" id="ARBA00022737"/>
    </source>
</evidence>
<accession>A0A520N151</accession>
<sequence>MLSKDLENSLNQLFKDCSENHEEFVTIEHLLLVLTEEESSRKIFETLSVDIASLQKEIKEHIKKNVPKVNEKKEIQPTLAFQRVLQRAIFHVQSSGKTEVHGENLLAALFSEKESYAVYILNRRNISRLDVVDYISHGKTASVETEEVTEEPQKTSESYPDFLTNLNSLALDGKIDPLIGREDTTERLFQILGRRRKNNPILVGESGVGKTAIAEGLAKAISEKRCPKIFQDYEIMSLDVGSLVSGTKYRGDFEKKMKSLTEYLQKNEKIILFVDEIHTIIGAGSASGGALDASNLLKPALARGDIRCIGATTYKEYRQIFEKNNSLSRRFQKISIEEPTIDQALKIIEGLKYKFEEYHEVSYSKEAIKSAVELSNKYLQDSKLPDKAIDLIDEAGSRKKLNKKTGNVIRKSDIESLISSITNIPAVQLTATNKENLNNLEGNLKSVIFGQDHAVESVVSAIKTSKAGIGNEDKPICSFLFTGPTGVGKTELTKQMAFFLGIEFTRIDMSEYMEKHTVSKLIGSPPGYVGYEQGGLLTEEINKKQHCVLLLDEIEKAHPDIFNILLQILDYGNLSDSNGRKINFKNTLIVMTSNTGAVEAENDSVGFIEQASDDKYQKAVSKSFTPEFRNRLDGIVNFNKLDNQNLHAVVEKFLIEVQTKLNQKGIDLEYDSNVVEFILQKNTDTKLGARPIARIVEKEVKKPIANLIIEDKAKRGDVVSVELIKNKLKFKAGTKLKVT</sequence>
<dbReference type="AlphaFoldDB" id="A0A520N151"/>
<evidence type="ECO:0000259" key="8">
    <source>
        <dbReference type="PROSITE" id="PS51903"/>
    </source>
</evidence>
<dbReference type="PROSITE" id="PS00871">
    <property type="entry name" value="CLPAB_2"/>
    <property type="match status" value="1"/>
</dbReference>
<dbReference type="GO" id="GO:0005524">
    <property type="term" value="F:ATP binding"/>
    <property type="evidence" value="ECO:0007669"/>
    <property type="project" value="UniProtKB-KW"/>
</dbReference>
<keyword evidence="2 6" id="KW-0677">Repeat</keyword>
<dbReference type="PANTHER" id="PTHR11638">
    <property type="entry name" value="ATP-DEPENDENT CLP PROTEASE"/>
    <property type="match status" value="1"/>
</dbReference>
<evidence type="ECO:0000256" key="6">
    <source>
        <dbReference type="PROSITE-ProRule" id="PRU01251"/>
    </source>
</evidence>
<evidence type="ECO:0000256" key="4">
    <source>
        <dbReference type="ARBA" id="ARBA00022840"/>
    </source>
</evidence>
<dbReference type="InterPro" id="IPR050130">
    <property type="entry name" value="ClpA_ClpB"/>
</dbReference>
<comment type="caution">
    <text evidence="9">The sequence shown here is derived from an EMBL/GenBank/DDBJ whole genome shotgun (WGS) entry which is preliminary data.</text>
</comment>
<dbReference type="InterPro" id="IPR019489">
    <property type="entry name" value="Clp_ATPase_C"/>
</dbReference>
<dbReference type="SMART" id="SM00382">
    <property type="entry name" value="AAA"/>
    <property type="match status" value="2"/>
</dbReference>
<dbReference type="InterPro" id="IPR027417">
    <property type="entry name" value="P-loop_NTPase"/>
</dbReference>
<feature type="domain" description="Clp R" evidence="8">
    <location>
        <begin position="1"/>
        <end position="143"/>
    </location>
</feature>
<protein>
    <submittedName>
        <fullName evidence="9">AAA family ATPase</fullName>
    </submittedName>
</protein>
<dbReference type="PROSITE" id="PS51903">
    <property type="entry name" value="CLP_R"/>
    <property type="match status" value="1"/>
</dbReference>
<dbReference type="InterPro" id="IPR036628">
    <property type="entry name" value="Clp_N_dom_sf"/>
</dbReference>
<dbReference type="InterPro" id="IPR028299">
    <property type="entry name" value="ClpA/B_CS2"/>
</dbReference>
<dbReference type="Pfam" id="PF07724">
    <property type="entry name" value="AAA_2"/>
    <property type="match status" value="1"/>
</dbReference>
<dbReference type="GO" id="GO:0016887">
    <property type="term" value="F:ATP hydrolysis activity"/>
    <property type="evidence" value="ECO:0007669"/>
    <property type="project" value="InterPro"/>
</dbReference>
<dbReference type="Gene3D" id="1.10.1780.10">
    <property type="entry name" value="Clp, N-terminal domain"/>
    <property type="match status" value="1"/>
</dbReference>
<keyword evidence="3 7" id="KW-0547">Nucleotide-binding</keyword>
<evidence type="ECO:0000256" key="7">
    <source>
        <dbReference type="RuleBase" id="RU004432"/>
    </source>
</evidence>
<dbReference type="InterPro" id="IPR041546">
    <property type="entry name" value="ClpA/ClpB_AAA_lid"/>
</dbReference>
<dbReference type="PANTHER" id="PTHR11638:SF111">
    <property type="entry name" value="ATP-DEPENDENT CLP PROTEASE ATP-BINDING SUBUNIT CLPA"/>
    <property type="match status" value="1"/>
</dbReference>
<dbReference type="Proteomes" id="UP000315825">
    <property type="component" value="Unassembled WGS sequence"/>
</dbReference>
<dbReference type="Pfam" id="PF02861">
    <property type="entry name" value="Clp_N"/>
    <property type="match status" value="1"/>
</dbReference>
<dbReference type="SMART" id="SM01086">
    <property type="entry name" value="ClpB_D2-small"/>
    <property type="match status" value="1"/>
</dbReference>
<keyword evidence="5 7" id="KW-0143">Chaperone</keyword>
<evidence type="ECO:0000313" key="10">
    <source>
        <dbReference type="Proteomes" id="UP000315825"/>
    </source>
</evidence>
<proteinExistence type="inferred from homology"/>
<dbReference type="SUPFAM" id="SSF81923">
    <property type="entry name" value="Double Clp-N motif"/>
    <property type="match status" value="1"/>
</dbReference>
<dbReference type="CDD" id="cd00009">
    <property type="entry name" value="AAA"/>
    <property type="match status" value="1"/>
</dbReference>
<dbReference type="Pfam" id="PF17871">
    <property type="entry name" value="AAA_lid_9"/>
    <property type="match status" value="1"/>
</dbReference>
<dbReference type="FunFam" id="3.40.50.300:FF:000025">
    <property type="entry name" value="ATP-dependent Clp protease subunit"/>
    <property type="match status" value="1"/>
</dbReference>
<reference evidence="9 10" key="1">
    <citation type="submission" date="2019-02" db="EMBL/GenBank/DDBJ databases">
        <title>Prokaryotic population dynamics and viral predation in marine succession experiment using metagenomics: the confinement effect.</title>
        <authorList>
            <person name="Haro-Moreno J.M."/>
            <person name="Rodriguez-Valera F."/>
            <person name="Lopez-Perez M."/>
        </authorList>
    </citation>
    <scope>NUCLEOTIDE SEQUENCE [LARGE SCALE GENOMIC DNA]</scope>
    <source>
        <strain evidence="9">MED-G159</strain>
    </source>
</reference>
<dbReference type="InterPro" id="IPR018368">
    <property type="entry name" value="ClpA/B_CS1"/>
</dbReference>
<name>A0A520N151_9GAMM</name>
<dbReference type="GO" id="GO:0034605">
    <property type="term" value="P:cellular response to heat"/>
    <property type="evidence" value="ECO:0007669"/>
    <property type="project" value="TreeGrafter"/>
</dbReference>
<evidence type="ECO:0000313" key="9">
    <source>
        <dbReference type="EMBL" id="RZO27207.1"/>
    </source>
</evidence>
<dbReference type="Gene3D" id="1.10.8.60">
    <property type="match status" value="2"/>
</dbReference>
<dbReference type="GO" id="GO:0005737">
    <property type="term" value="C:cytoplasm"/>
    <property type="evidence" value="ECO:0007669"/>
    <property type="project" value="TreeGrafter"/>
</dbReference>
<dbReference type="SUPFAM" id="SSF52540">
    <property type="entry name" value="P-loop containing nucleoside triphosphate hydrolases"/>
    <property type="match status" value="2"/>
</dbReference>
<comment type="similarity">
    <text evidence="1 7">Belongs to the ClpA/ClpB family.</text>
</comment>
<evidence type="ECO:0000256" key="1">
    <source>
        <dbReference type="ARBA" id="ARBA00008675"/>
    </source>
</evidence>
<dbReference type="EMBL" id="SHBE01000001">
    <property type="protein sequence ID" value="RZO27207.1"/>
    <property type="molecule type" value="Genomic_DNA"/>
</dbReference>
<evidence type="ECO:0000256" key="3">
    <source>
        <dbReference type="ARBA" id="ARBA00022741"/>
    </source>
</evidence>
<dbReference type="PRINTS" id="PR00300">
    <property type="entry name" value="CLPPROTEASEA"/>
</dbReference>
<dbReference type="Pfam" id="PF10431">
    <property type="entry name" value="ClpB_D2-small"/>
    <property type="match status" value="1"/>
</dbReference>
<evidence type="ECO:0000256" key="5">
    <source>
        <dbReference type="ARBA" id="ARBA00023186"/>
    </source>
</evidence>
<dbReference type="InterPro" id="IPR003959">
    <property type="entry name" value="ATPase_AAA_core"/>
</dbReference>
<dbReference type="InterPro" id="IPR004176">
    <property type="entry name" value="Clp_R_N"/>
</dbReference>
<dbReference type="PROSITE" id="PS00870">
    <property type="entry name" value="CLPAB_1"/>
    <property type="match status" value="1"/>
</dbReference>
<dbReference type="Pfam" id="PF00004">
    <property type="entry name" value="AAA"/>
    <property type="match status" value="1"/>
</dbReference>
<gene>
    <name evidence="9" type="ORF">EVA92_00240</name>
</gene>
<dbReference type="InterPro" id="IPR001270">
    <property type="entry name" value="ClpA/B"/>
</dbReference>